<keyword evidence="2" id="KW-1185">Reference proteome</keyword>
<dbReference type="Proteomes" id="UP000268093">
    <property type="component" value="Unassembled WGS sequence"/>
</dbReference>
<proteinExistence type="predicted"/>
<name>A0A433AVN7_9FUNG</name>
<organism evidence="1 2">
    <name type="scientific">Jimgerdemannia flammicorona</name>
    <dbReference type="NCBI Taxonomy" id="994334"/>
    <lineage>
        <taxon>Eukaryota</taxon>
        <taxon>Fungi</taxon>
        <taxon>Fungi incertae sedis</taxon>
        <taxon>Mucoromycota</taxon>
        <taxon>Mucoromycotina</taxon>
        <taxon>Endogonomycetes</taxon>
        <taxon>Endogonales</taxon>
        <taxon>Endogonaceae</taxon>
        <taxon>Jimgerdemannia</taxon>
    </lineage>
</organism>
<comment type="caution">
    <text evidence="1">The sequence shown here is derived from an EMBL/GenBank/DDBJ whole genome shotgun (WGS) entry which is preliminary data.</text>
</comment>
<evidence type="ECO:0000313" key="1">
    <source>
        <dbReference type="EMBL" id="RUP06740.1"/>
    </source>
</evidence>
<accession>A0A433AVN7</accession>
<evidence type="ECO:0000313" key="2">
    <source>
        <dbReference type="Proteomes" id="UP000268093"/>
    </source>
</evidence>
<dbReference type="AlphaFoldDB" id="A0A433AVN7"/>
<dbReference type="EMBL" id="RBNI01016768">
    <property type="protein sequence ID" value="RUP06740.1"/>
    <property type="molecule type" value="Genomic_DNA"/>
</dbReference>
<reference evidence="1 2" key="1">
    <citation type="journal article" date="2018" name="New Phytol.">
        <title>Phylogenomics of Endogonaceae and evolution of mycorrhizas within Mucoromycota.</title>
        <authorList>
            <person name="Chang Y."/>
            <person name="Desiro A."/>
            <person name="Na H."/>
            <person name="Sandor L."/>
            <person name="Lipzen A."/>
            <person name="Clum A."/>
            <person name="Barry K."/>
            <person name="Grigoriev I.V."/>
            <person name="Martin F.M."/>
            <person name="Stajich J.E."/>
            <person name="Smith M.E."/>
            <person name="Bonito G."/>
            <person name="Spatafora J.W."/>
        </authorList>
    </citation>
    <scope>NUCLEOTIDE SEQUENCE [LARGE SCALE GENOMIC DNA]</scope>
    <source>
        <strain evidence="1 2">GMNB39</strain>
    </source>
</reference>
<protein>
    <submittedName>
        <fullName evidence="1">Uncharacterized protein</fullName>
    </submittedName>
</protein>
<gene>
    <name evidence="1" type="ORF">BC936DRAFT_140297</name>
</gene>
<sequence>MRFQLDGNAVMVLEVVKGDPSFCVFMLEDIGNLGWASRIKSPARENVNGSIDERQVADEDGDRTRCTANEIVTEDEFHGGNLHRKQQNLWYIDPSFP</sequence>